<feature type="non-terminal residue" evidence="2">
    <location>
        <position position="137"/>
    </location>
</feature>
<sequence length="137" mass="15143">IQMDPQKQKEATKASSSKSAQISTREAPCKTPPEVVRSPPLVGQASVSAKVPTSVPKQKKRDDFVPQMHKLVGLLFSIVDQMNKTNINVTMWDAMIIPSQSDLLHEALAQLPQADPVVQKFHASINICQEEEKKLSK</sequence>
<evidence type="ECO:0000313" key="2">
    <source>
        <dbReference type="EMBL" id="KAH9308923.1"/>
    </source>
</evidence>
<reference evidence="2 3" key="1">
    <citation type="journal article" date="2021" name="Nat. Plants">
        <title>The Taxus genome provides insights into paclitaxel biosynthesis.</title>
        <authorList>
            <person name="Xiong X."/>
            <person name="Gou J."/>
            <person name="Liao Q."/>
            <person name="Li Y."/>
            <person name="Zhou Q."/>
            <person name="Bi G."/>
            <person name="Li C."/>
            <person name="Du R."/>
            <person name="Wang X."/>
            <person name="Sun T."/>
            <person name="Guo L."/>
            <person name="Liang H."/>
            <person name="Lu P."/>
            <person name="Wu Y."/>
            <person name="Zhang Z."/>
            <person name="Ro D.K."/>
            <person name="Shang Y."/>
            <person name="Huang S."/>
            <person name="Yan J."/>
        </authorList>
    </citation>
    <scope>NUCLEOTIDE SEQUENCE [LARGE SCALE GENOMIC DNA]</scope>
    <source>
        <strain evidence="2">Ta-2019</strain>
    </source>
</reference>
<dbReference type="Proteomes" id="UP000824469">
    <property type="component" value="Unassembled WGS sequence"/>
</dbReference>
<protein>
    <submittedName>
        <fullName evidence="2">Uncharacterized protein</fullName>
    </submittedName>
</protein>
<dbReference type="AlphaFoldDB" id="A0AA38FUI3"/>
<dbReference type="EMBL" id="JAHRHJ020000007">
    <property type="protein sequence ID" value="KAH9308923.1"/>
    <property type="molecule type" value="Genomic_DNA"/>
</dbReference>
<keyword evidence="3" id="KW-1185">Reference proteome</keyword>
<evidence type="ECO:0000256" key="1">
    <source>
        <dbReference type="SAM" id="MobiDB-lite"/>
    </source>
</evidence>
<gene>
    <name evidence="2" type="ORF">KI387_036834</name>
</gene>
<evidence type="ECO:0000313" key="3">
    <source>
        <dbReference type="Proteomes" id="UP000824469"/>
    </source>
</evidence>
<accession>A0AA38FUI3</accession>
<feature type="non-terminal residue" evidence="2">
    <location>
        <position position="1"/>
    </location>
</feature>
<name>A0AA38FUI3_TAXCH</name>
<organism evidence="2 3">
    <name type="scientific">Taxus chinensis</name>
    <name type="common">Chinese yew</name>
    <name type="synonym">Taxus wallichiana var. chinensis</name>
    <dbReference type="NCBI Taxonomy" id="29808"/>
    <lineage>
        <taxon>Eukaryota</taxon>
        <taxon>Viridiplantae</taxon>
        <taxon>Streptophyta</taxon>
        <taxon>Embryophyta</taxon>
        <taxon>Tracheophyta</taxon>
        <taxon>Spermatophyta</taxon>
        <taxon>Pinopsida</taxon>
        <taxon>Pinidae</taxon>
        <taxon>Conifers II</taxon>
        <taxon>Cupressales</taxon>
        <taxon>Taxaceae</taxon>
        <taxon>Taxus</taxon>
    </lineage>
</organism>
<proteinExistence type="predicted"/>
<comment type="caution">
    <text evidence="2">The sequence shown here is derived from an EMBL/GenBank/DDBJ whole genome shotgun (WGS) entry which is preliminary data.</text>
</comment>
<feature type="region of interest" description="Disordered" evidence="1">
    <location>
        <begin position="1"/>
        <end position="62"/>
    </location>
</feature>
<feature type="compositionally biased region" description="Basic and acidic residues" evidence="1">
    <location>
        <begin position="1"/>
        <end position="12"/>
    </location>
</feature>